<dbReference type="Proteomes" id="UP001379945">
    <property type="component" value="Unassembled WGS sequence"/>
</dbReference>
<dbReference type="RefSeq" id="WP_341400810.1">
    <property type="nucleotide sequence ID" value="NZ_JBBUTI010000019.1"/>
</dbReference>
<accession>A0ABU9CBC4</accession>
<name>A0ABU9CBC4_9BURK</name>
<reference evidence="1 2" key="1">
    <citation type="submission" date="2024-04" db="EMBL/GenBank/DDBJ databases">
        <title>Novel species of the genus Ideonella isolated from streams.</title>
        <authorList>
            <person name="Lu H."/>
        </authorList>
    </citation>
    <scope>NUCLEOTIDE SEQUENCE [LARGE SCALE GENOMIC DNA]</scope>
    <source>
        <strain evidence="1 2">LYT19W</strain>
    </source>
</reference>
<comment type="caution">
    <text evidence="1">The sequence shown here is derived from an EMBL/GenBank/DDBJ whole genome shotgun (WGS) entry which is preliminary data.</text>
</comment>
<evidence type="ECO:0000313" key="1">
    <source>
        <dbReference type="EMBL" id="MEK8048500.1"/>
    </source>
</evidence>
<protein>
    <submittedName>
        <fullName evidence="1">Uncharacterized protein</fullName>
    </submittedName>
</protein>
<organism evidence="1 2">
    <name type="scientific">Ideonella margarita</name>
    <dbReference type="NCBI Taxonomy" id="2984191"/>
    <lineage>
        <taxon>Bacteria</taxon>
        <taxon>Pseudomonadati</taxon>
        <taxon>Pseudomonadota</taxon>
        <taxon>Betaproteobacteria</taxon>
        <taxon>Burkholderiales</taxon>
        <taxon>Sphaerotilaceae</taxon>
        <taxon>Ideonella</taxon>
    </lineage>
</organism>
<sequence length="117" mass="13336">MPRTLQITNVPDGEAPQWVREMWVGLSVPIAQRDPSPLSVWTFGVLSGPRNIVLCWLAYFKGDLRKARGYLVEVPNAIDALAVKSPEAAAWWRTNTPHLIRPRRYFVFQQADVHVID</sequence>
<proteinExistence type="predicted"/>
<dbReference type="EMBL" id="JBBUTI010000019">
    <property type="protein sequence ID" value="MEK8048500.1"/>
    <property type="molecule type" value="Genomic_DNA"/>
</dbReference>
<gene>
    <name evidence="1" type="ORF">AACH00_19275</name>
</gene>
<keyword evidence="2" id="KW-1185">Reference proteome</keyword>
<evidence type="ECO:0000313" key="2">
    <source>
        <dbReference type="Proteomes" id="UP001379945"/>
    </source>
</evidence>